<dbReference type="OrthoDB" id="10351952at2759"/>
<dbReference type="GeneID" id="17037121"/>
<dbReference type="Proteomes" id="UP000007264">
    <property type="component" value="Unassembled WGS sequence"/>
</dbReference>
<proteinExistence type="predicted"/>
<dbReference type="RefSeq" id="XP_005643735.1">
    <property type="nucleotide sequence ID" value="XM_005643678.1"/>
</dbReference>
<dbReference type="EMBL" id="AGSI01000020">
    <property type="protein sequence ID" value="EIE19191.1"/>
    <property type="molecule type" value="Genomic_DNA"/>
</dbReference>
<organism evidence="1 2">
    <name type="scientific">Coccomyxa subellipsoidea (strain C-169)</name>
    <name type="common">Green microalga</name>
    <dbReference type="NCBI Taxonomy" id="574566"/>
    <lineage>
        <taxon>Eukaryota</taxon>
        <taxon>Viridiplantae</taxon>
        <taxon>Chlorophyta</taxon>
        <taxon>core chlorophytes</taxon>
        <taxon>Trebouxiophyceae</taxon>
        <taxon>Trebouxiophyceae incertae sedis</taxon>
        <taxon>Coccomyxaceae</taxon>
        <taxon>Coccomyxa</taxon>
        <taxon>Coccomyxa subellipsoidea</taxon>
    </lineage>
</organism>
<gene>
    <name evidence="1" type="ORF">COCSUDRAFT_54770</name>
</gene>
<evidence type="ECO:0000313" key="2">
    <source>
        <dbReference type="Proteomes" id="UP000007264"/>
    </source>
</evidence>
<accession>I0YLC2</accession>
<evidence type="ECO:0000313" key="1">
    <source>
        <dbReference type="EMBL" id="EIE19191.1"/>
    </source>
</evidence>
<dbReference type="AlphaFoldDB" id="I0YLC2"/>
<reference evidence="1 2" key="1">
    <citation type="journal article" date="2012" name="Genome Biol.">
        <title>The genome of the polar eukaryotic microalga coccomyxa subellipsoidea reveals traits of cold adaptation.</title>
        <authorList>
            <person name="Blanc G."/>
            <person name="Agarkova I."/>
            <person name="Grimwood J."/>
            <person name="Kuo A."/>
            <person name="Brueggeman A."/>
            <person name="Dunigan D."/>
            <person name="Gurnon J."/>
            <person name="Ladunga I."/>
            <person name="Lindquist E."/>
            <person name="Lucas S."/>
            <person name="Pangilinan J."/>
            <person name="Proschold T."/>
            <person name="Salamov A."/>
            <person name="Schmutz J."/>
            <person name="Weeks D."/>
            <person name="Yamada T."/>
            <person name="Claverie J.M."/>
            <person name="Grigoriev I."/>
            <person name="Van Etten J."/>
            <person name="Lomsadze A."/>
            <person name="Borodovsky M."/>
        </authorList>
    </citation>
    <scope>NUCLEOTIDE SEQUENCE [LARGE SCALE GENOMIC DNA]</scope>
    <source>
        <strain evidence="1 2">C-169</strain>
    </source>
</reference>
<dbReference type="KEGG" id="csl:COCSUDRAFT_54770"/>
<comment type="caution">
    <text evidence="1">The sequence shown here is derived from an EMBL/GenBank/DDBJ whole genome shotgun (WGS) entry which is preliminary data.</text>
</comment>
<keyword evidence="2" id="KW-1185">Reference proteome</keyword>
<name>I0YLC2_COCSC</name>
<sequence length="169" mass="18281">MADGHVVGTVSPDGLRKFLRTEEGKQWLYSVLRRHKELRGAVGEKVLGFGDAAIDKIVAAIRDPLTLDAAKAEWIANQLLEAGEHGILLPVNVVLDAYVRGKSRYYLRKHAIRSTAAVAAACAAVHVVKLGLKRATRDVKYVGPAMAFAMDVALPTSVLGPLLMARLML</sequence>
<protein>
    <submittedName>
        <fullName evidence="1">Uncharacterized protein</fullName>
    </submittedName>
</protein>